<comment type="caution">
    <text evidence="1">The sequence shown here is derived from an EMBL/GenBank/DDBJ whole genome shotgun (WGS) entry which is preliminary data.</text>
</comment>
<dbReference type="Proteomes" id="UP001054945">
    <property type="component" value="Unassembled WGS sequence"/>
</dbReference>
<reference evidence="1 2" key="1">
    <citation type="submission" date="2021-06" db="EMBL/GenBank/DDBJ databases">
        <title>Caerostris extrusa draft genome.</title>
        <authorList>
            <person name="Kono N."/>
            <person name="Arakawa K."/>
        </authorList>
    </citation>
    <scope>NUCLEOTIDE SEQUENCE [LARGE SCALE GENOMIC DNA]</scope>
</reference>
<sequence>MRSEVVIAVEGFNRRHGECVRLFSFFAEELNREVCFLEAVLLKCEMYGLILDWELVCSSCLSPMLPQECMAKSEWKNQGGISNFVT</sequence>
<dbReference type="EMBL" id="BPLR01018628">
    <property type="protein sequence ID" value="GIZ01109.1"/>
    <property type="molecule type" value="Genomic_DNA"/>
</dbReference>
<keyword evidence="2" id="KW-1185">Reference proteome</keyword>
<gene>
    <name evidence="1" type="ORF">CEXT_132571</name>
</gene>
<organism evidence="1 2">
    <name type="scientific">Caerostris extrusa</name>
    <name type="common">Bark spider</name>
    <name type="synonym">Caerostris bankana</name>
    <dbReference type="NCBI Taxonomy" id="172846"/>
    <lineage>
        <taxon>Eukaryota</taxon>
        <taxon>Metazoa</taxon>
        <taxon>Ecdysozoa</taxon>
        <taxon>Arthropoda</taxon>
        <taxon>Chelicerata</taxon>
        <taxon>Arachnida</taxon>
        <taxon>Araneae</taxon>
        <taxon>Araneomorphae</taxon>
        <taxon>Entelegynae</taxon>
        <taxon>Araneoidea</taxon>
        <taxon>Araneidae</taxon>
        <taxon>Caerostris</taxon>
    </lineage>
</organism>
<dbReference type="AlphaFoldDB" id="A0AAV4Y3L4"/>
<accession>A0AAV4Y3L4</accession>
<proteinExistence type="predicted"/>
<evidence type="ECO:0000313" key="2">
    <source>
        <dbReference type="Proteomes" id="UP001054945"/>
    </source>
</evidence>
<protein>
    <submittedName>
        <fullName evidence="1">Uncharacterized protein</fullName>
    </submittedName>
</protein>
<evidence type="ECO:0000313" key="1">
    <source>
        <dbReference type="EMBL" id="GIZ01109.1"/>
    </source>
</evidence>
<name>A0AAV4Y3L4_CAEEX</name>